<dbReference type="Proteomes" id="UP000670092">
    <property type="component" value="Unassembled WGS sequence"/>
</dbReference>
<sequence length="61" mass="6966">MSPLFVQTQGQPCNIFVVVRWLFCCRMSTLGLTSRYARVGSLRRRAKPTSSSPSMRVWDPC</sequence>
<proteinExistence type="predicted"/>
<organism evidence="1 2">
    <name type="scientific">Ajellomyces capsulatus</name>
    <name type="common">Darling's disease fungus</name>
    <name type="synonym">Histoplasma capsulatum</name>
    <dbReference type="NCBI Taxonomy" id="5037"/>
    <lineage>
        <taxon>Eukaryota</taxon>
        <taxon>Fungi</taxon>
        <taxon>Dikarya</taxon>
        <taxon>Ascomycota</taxon>
        <taxon>Pezizomycotina</taxon>
        <taxon>Eurotiomycetes</taxon>
        <taxon>Eurotiomycetidae</taxon>
        <taxon>Onygenales</taxon>
        <taxon>Ajellomycetaceae</taxon>
        <taxon>Histoplasma</taxon>
    </lineage>
</organism>
<reference evidence="1 2" key="1">
    <citation type="submission" date="2021-01" db="EMBL/GenBank/DDBJ databases">
        <title>Chromosome-level genome assembly of a human fungal pathogen reveals clustering of transcriptionally co-regulated genes.</title>
        <authorList>
            <person name="Voorhies M."/>
            <person name="Cohen S."/>
            <person name="Shea T.P."/>
            <person name="Petrus S."/>
            <person name="Munoz J.F."/>
            <person name="Poplawski S."/>
            <person name="Goldman W.E."/>
            <person name="Michael T."/>
            <person name="Cuomo C.A."/>
            <person name="Sil A."/>
            <person name="Beyhan S."/>
        </authorList>
    </citation>
    <scope>NUCLEOTIDE SEQUENCE [LARGE SCALE GENOMIC DNA]</scope>
    <source>
        <strain evidence="1 2">G184AR</strain>
    </source>
</reference>
<dbReference type="VEuPathDB" id="FungiDB:I7I52_02999"/>
<gene>
    <name evidence="1" type="ORF">I7I52_02999</name>
</gene>
<dbReference type="AlphaFoldDB" id="A0A8H8D7M2"/>
<name>A0A8H8D7M2_AJECA</name>
<dbReference type="EMBL" id="JAEVHI010000001">
    <property type="protein sequence ID" value="KAG5304606.1"/>
    <property type="molecule type" value="Genomic_DNA"/>
</dbReference>
<evidence type="ECO:0000313" key="2">
    <source>
        <dbReference type="Proteomes" id="UP000670092"/>
    </source>
</evidence>
<accession>A0A8H8D7M2</accession>
<protein>
    <submittedName>
        <fullName evidence="1">Uncharacterized protein</fullName>
    </submittedName>
</protein>
<evidence type="ECO:0000313" key="1">
    <source>
        <dbReference type="EMBL" id="KAG5304606.1"/>
    </source>
</evidence>
<comment type="caution">
    <text evidence="1">The sequence shown here is derived from an EMBL/GenBank/DDBJ whole genome shotgun (WGS) entry which is preliminary data.</text>
</comment>